<organism evidence="1 2">
    <name type="scientific">Desulfosporosinus hippei DSM 8344</name>
    <dbReference type="NCBI Taxonomy" id="1121419"/>
    <lineage>
        <taxon>Bacteria</taxon>
        <taxon>Bacillati</taxon>
        <taxon>Bacillota</taxon>
        <taxon>Clostridia</taxon>
        <taxon>Eubacteriales</taxon>
        <taxon>Desulfitobacteriaceae</taxon>
        <taxon>Desulfosporosinus</taxon>
    </lineage>
</organism>
<dbReference type="STRING" id="1121419.SAMN05443529_108155"/>
<dbReference type="AlphaFoldDB" id="A0A1G7YTW4"/>
<name>A0A1G7YTW4_9FIRM</name>
<sequence>MKVAFLKRLYENKIFSQGQLTQFAYSLAELGNLPITDLGIIMHQKSAGVETSTRCTVTDLINICEIGKTMSCLAFHSSLNIIKLRFKLNPQAMTITYNIKGDIENAQQIVFLTENILGLTRFSEQTPNSQREFFEIEESLFDLMQQVYERETKNSDGSFDEYFNQVIKMRCQERIDDLKNSSLATKRR</sequence>
<keyword evidence="2" id="KW-1185">Reference proteome</keyword>
<protein>
    <submittedName>
        <fullName evidence="1">Uncharacterized protein</fullName>
    </submittedName>
</protein>
<accession>A0A1G7YTW4</accession>
<evidence type="ECO:0000313" key="2">
    <source>
        <dbReference type="Proteomes" id="UP000198656"/>
    </source>
</evidence>
<gene>
    <name evidence="1" type="ORF">SAMN05443529_108155</name>
</gene>
<dbReference type="RefSeq" id="WP_092332559.1">
    <property type="nucleotide sequence ID" value="NZ_FNCP01000008.1"/>
</dbReference>
<dbReference type="EMBL" id="FNCP01000008">
    <property type="protein sequence ID" value="SDG99911.1"/>
    <property type="molecule type" value="Genomic_DNA"/>
</dbReference>
<dbReference type="Proteomes" id="UP000198656">
    <property type="component" value="Unassembled WGS sequence"/>
</dbReference>
<dbReference type="OrthoDB" id="1795808at2"/>
<reference evidence="2" key="1">
    <citation type="submission" date="2016-10" db="EMBL/GenBank/DDBJ databases">
        <authorList>
            <person name="Varghese N."/>
            <person name="Submissions S."/>
        </authorList>
    </citation>
    <scope>NUCLEOTIDE SEQUENCE [LARGE SCALE GENOMIC DNA]</scope>
    <source>
        <strain evidence="2">DSM 8344</strain>
    </source>
</reference>
<evidence type="ECO:0000313" key="1">
    <source>
        <dbReference type="EMBL" id="SDG99911.1"/>
    </source>
</evidence>
<proteinExistence type="predicted"/>